<evidence type="ECO:0000256" key="1">
    <source>
        <dbReference type="SAM" id="MobiDB-lite"/>
    </source>
</evidence>
<dbReference type="InterPro" id="IPR000210">
    <property type="entry name" value="BTB/POZ_dom"/>
</dbReference>
<feature type="compositionally biased region" description="Basic and acidic residues" evidence="1">
    <location>
        <begin position="10"/>
        <end position="19"/>
    </location>
</feature>
<dbReference type="SUPFAM" id="SSF54695">
    <property type="entry name" value="POZ domain"/>
    <property type="match status" value="1"/>
</dbReference>
<organism evidence="2 3">
    <name type="scientific">Aspergillus terreus</name>
    <dbReference type="NCBI Taxonomy" id="33178"/>
    <lineage>
        <taxon>Eukaryota</taxon>
        <taxon>Fungi</taxon>
        <taxon>Dikarya</taxon>
        <taxon>Ascomycota</taxon>
        <taxon>Pezizomycotina</taxon>
        <taxon>Eurotiomycetes</taxon>
        <taxon>Eurotiomycetidae</taxon>
        <taxon>Eurotiales</taxon>
        <taxon>Aspergillaceae</taxon>
        <taxon>Aspergillus</taxon>
        <taxon>Aspergillus subgen. Circumdati</taxon>
    </lineage>
</organism>
<dbReference type="VEuPathDB" id="FungiDB:ATEG_04096"/>
<dbReference type="AlphaFoldDB" id="A0A5M3YZG7"/>
<dbReference type="EMBL" id="BLJY01000011">
    <property type="protein sequence ID" value="GFF20134.1"/>
    <property type="molecule type" value="Genomic_DNA"/>
</dbReference>
<name>A0A5M3YZG7_ASPTE</name>
<evidence type="ECO:0000313" key="2">
    <source>
        <dbReference type="EMBL" id="GFF20134.1"/>
    </source>
</evidence>
<proteinExistence type="predicted"/>
<dbReference type="OrthoDB" id="45365at2759"/>
<keyword evidence="3" id="KW-1185">Reference proteome</keyword>
<feature type="region of interest" description="Disordered" evidence="1">
    <location>
        <begin position="1"/>
        <end position="36"/>
    </location>
</feature>
<dbReference type="PANTHER" id="PTHR47843">
    <property type="entry name" value="BTB DOMAIN-CONTAINING PROTEIN-RELATED"/>
    <property type="match status" value="1"/>
</dbReference>
<dbReference type="PANTHER" id="PTHR47843:SF7">
    <property type="entry name" value="BTB DOMAIN-CONTAINING PROTEIN"/>
    <property type="match status" value="1"/>
</dbReference>
<dbReference type="CDD" id="cd18186">
    <property type="entry name" value="BTB_POZ_ZBTB_KLHL-like"/>
    <property type="match status" value="1"/>
</dbReference>
<evidence type="ECO:0000313" key="3">
    <source>
        <dbReference type="Proteomes" id="UP000452235"/>
    </source>
</evidence>
<feature type="compositionally biased region" description="Basic residues" evidence="1">
    <location>
        <begin position="20"/>
        <end position="33"/>
    </location>
</feature>
<reference evidence="2 3" key="1">
    <citation type="submission" date="2020-01" db="EMBL/GenBank/DDBJ databases">
        <title>Aspergillus terreus IFO 6365 whole genome shotgun sequence.</title>
        <authorList>
            <person name="Kanamasa S."/>
            <person name="Takahashi H."/>
        </authorList>
    </citation>
    <scope>NUCLEOTIDE SEQUENCE [LARGE SCALE GENOMIC DNA]</scope>
    <source>
        <strain evidence="2 3">IFO 6365</strain>
    </source>
</reference>
<accession>A0A5M3YZG7</accession>
<protein>
    <submittedName>
        <fullName evidence="2">BTB/POZ fold</fullName>
    </submittedName>
</protein>
<dbReference type="Pfam" id="PF00651">
    <property type="entry name" value="BTB"/>
    <property type="match status" value="1"/>
</dbReference>
<dbReference type="InterPro" id="IPR011333">
    <property type="entry name" value="SKP1/BTB/POZ_sf"/>
</dbReference>
<comment type="caution">
    <text evidence="2">The sequence shown here is derived from an EMBL/GenBank/DDBJ whole genome shotgun (WGS) entry which is preliminary data.</text>
</comment>
<gene>
    <name evidence="2" type="ORF">ATEIFO6365_0011039600</name>
</gene>
<dbReference type="Proteomes" id="UP000452235">
    <property type="component" value="Unassembled WGS sequence"/>
</dbReference>
<dbReference type="Gene3D" id="3.30.710.10">
    <property type="entry name" value="Potassium Channel Kv1.1, Chain A"/>
    <property type="match status" value="1"/>
</dbReference>
<sequence length="280" mass="32019">MNLDGTSMTADKRSFDSKNRVGKSVKHAKKKTFDRHVSKAKKMQEKMETPPPATPIVSPIVTLIVGVDQRLFVAHEDILSRSPFFAAILQEQMVEDNMNKAVVLPDEEPEILSCVLEFLYKGDYFPRILRNKKTDSCELENAQDVYNTGGRGSSEATIFHSAVGDIVLRDTVVYCAAERYELENLKKLALRKQGLQSGIPIDVILRSARYAYDHTPDTEYRLRAHYLAMIIRTRQIFKSSGTMQMEMETGHKFFFDLFVAMCNHMDDLEDLREPDFPKKV</sequence>
<dbReference type="PROSITE" id="PS50097">
    <property type="entry name" value="BTB"/>
    <property type="match status" value="1"/>
</dbReference>